<accession>A0A1L7V9M9</accession>
<dbReference type="AlphaFoldDB" id="A0A1L7V9M9"/>
<dbReference type="GeneID" id="42048615"/>
<evidence type="ECO:0000313" key="1">
    <source>
        <dbReference type="EMBL" id="CZR36010.1"/>
    </source>
</evidence>
<name>A0A1L7V9M9_FUSPR</name>
<sequence>MASEEAGFDSLGPKGQEVAEAHRTADYSIVYPETRANIASFDYKYEDYRPKQLRVINILDVPGISRFKISAELASKYLSFASKADFISYDENILPGIVGPAIDVLALDNWVEKIREYDGTSFAWGANGDNEELNKSLSKLESLGLLLSAFCDTKRGQSTLDLIYVYMYDNSVRRLVNTFATLITKPKLLPSIRKGFMGVLAGLRIEIFILAHAVQILLFAPLQERGDMPYTSTDSYPRRFPLGYPKPGPDDVKVCGKYSLDDLYRAPLLMFFHLQQQPGKGADAHISQGSEVWLGYTTVRSYYPWHGALNPPSLERFAFRSSLEKYNFALSNLQLYTR</sequence>
<proteinExistence type="predicted"/>
<dbReference type="EMBL" id="FJOF01000002">
    <property type="protein sequence ID" value="CZR36010.1"/>
    <property type="molecule type" value="Genomic_DNA"/>
</dbReference>
<gene>
    <name evidence="1" type="ORF">FPRO_03730</name>
</gene>
<protein>
    <submittedName>
        <fullName evidence="1">Uncharacterized protein</fullName>
    </submittedName>
</protein>
<dbReference type="Proteomes" id="UP000183971">
    <property type="component" value="Unassembled WGS sequence"/>
</dbReference>
<reference evidence="2" key="1">
    <citation type="journal article" date="2016" name="Genome Biol. Evol.">
        <title>Comparative 'omics' of the Fusarium fujikuroi species complex highlights differences in genetic potential and metabolite synthesis.</title>
        <authorList>
            <person name="Niehaus E.-M."/>
            <person name="Muensterkoetter M."/>
            <person name="Proctor R.H."/>
            <person name="Brown D.W."/>
            <person name="Sharon A."/>
            <person name="Idan Y."/>
            <person name="Oren-Young L."/>
            <person name="Sieber C.M."/>
            <person name="Novak O."/>
            <person name="Pencik A."/>
            <person name="Tarkowska D."/>
            <person name="Hromadova K."/>
            <person name="Freeman S."/>
            <person name="Maymon M."/>
            <person name="Elazar M."/>
            <person name="Youssef S.A."/>
            <person name="El-Shabrawy E.S.M."/>
            <person name="Shalaby A.B.A."/>
            <person name="Houterman P."/>
            <person name="Brock N.L."/>
            <person name="Burkhardt I."/>
            <person name="Tsavkelova E.A."/>
            <person name="Dickschat J.S."/>
            <person name="Galuszka P."/>
            <person name="Gueldener U."/>
            <person name="Tudzynski B."/>
        </authorList>
    </citation>
    <scope>NUCLEOTIDE SEQUENCE [LARGE SCALE GENOMIC DNA]</scope>
    <source>
        <strain evidence="2">ET1</strain>
    </source>
</reference>
<comment type="caution">
    <text evidence="1">The sequence shown here is derived from an EMBL/GenBank/DDBJ whole genome shotgun (WGS) entry which is preliminary data.</text>
</comment>
<evidence type="ECO:0000313" key="2">
    <source>
        <dbReference type="Proteomes" id="UP000183971"/>
    </source>
</evidence>
<dbReference type="RefSeq" id="XP_031076603.1">
    <property type="nucleotide sequence ID" value="XM_031226025.1"/>
</dbReference>
<keyword evidence="2" id="KW-1185">Reference proteome</keyword>
<dbReference type="VEuPathDB" id="FungiDB:FPRO_03730"/>
<organism evidence="1 2">
    <name type="scientific">Fusarium proliferatum (strain ET1)</name>
    <name type="common">Orchid endophyte fungus</name>
    <dbReference type="NCBI Taxonomy" id="1227346"/>
    <lineage>
        <taxon>Eukaryota</taxon>
        <taxon>Fungi</taxon>
        <taxon>Dikarya</taxon>
        <taxon>Ascomycota</taxon>
        <taxon>Pezizomycotina</taxon>
        <taxon>Sordariomycetes</taxon>
        <taxon>Hypocreomycetidae</taxon>
        <taxon>Hypocreales</taxon>
        <taxon>Nectriaceae</taxon>
        <taxon>Fusarium</taxon>
        <taxon>Fusarium fujikuroi species complex</taxon>
    </lineage>
</organism>